<name>A0A3A9ZH35_9ACTN</name>
<dbReference type="RefSeq" id="WP_120728472.1">
    <property type="nucleotide sequence ID" value="NZ_RBAK01000004.1"/>
</dbReference>
<keyword evidence="3" id="KW-1185">Reference proteome</keyword>
<evidence type="ECO:0000313" key="3">
    <source>
        <dbReference type="Proteomes" id="UP000281726"/>
    </source>
</evidence>
<comment type="caution">
    <text evidence="2">The sequence shown here is derived from an EMBL/GenBank/DDBJ whole genome shotgun (WGS) entry which is preliminary data.</text>
</comment>
<sequence>MPGQVRGGLPDRQQPLRDSPVPALDQQLDFDSVTGQERPMTAFSRISTRICGAASASSNPTSWRR</sequence>
<gene>
    <name evidence="2" type="ORF">D7223_12670</name>
</gene>
<evidence type="ECO:0000256" key="1">
    <source>
        <dbReference type="SAM" id="MobiDB-lite"/>
    </source>
</evidence>
<dbReference type="EMBL" id="RBAK01000004">
    <property type="protein sequence ID" value="RKN47613.1"/>
    <property type="molecule type" value="Genomic_DNA"/>
</dbReference>
<accession>A0A3A9ZH35</accession>
<organism evidence="2 3">
    <name type="scientific">Micromonospora endolithica</name>
    <dbReference type="NCBI Taxonomy" id="230091"/>
    <lineage>
        <taxon>Bacteria</taxon>
        <taxon>Bacillati</taxon>
        <taxon>Actinomycetota</taxon>
        <taxon>Actinomycetes</taxon>
        <taxon>Micromonosporales</taxon>
        <taxon>Micromonosporaceae</taxon>
        <taxon>Micromonospora</taxon>
    </lineage>
</organism>
<dbReference type="AlphaFoldDB" id="A0A3A9ZH35"/>
<dbReference type="Proteomes" id="UP000281726">
    <property type="component" value="Unassembled WGS sequence"/>
</dbReference>
<feature type="region of interest" description="Disordered" evidence="1">
    <location>
        <begin position="1"/>
        <end position="23"/>
    </location>
</feature>
<reference evidence="2 3" key="1">
    <citation type="journal article" date="2004" name="Syst. Appl. Microbiol.">
        <title>Cryptoendolithic actinomycetes from antarctic sandstone rock samples: Micromonospora endolithica sp. nov. and two isolates related to Micromonospora coerulea Jensen 1932.</title>
        <authorList>
            <person name="Hirsch P."/>
            <person name="Mevs U."/>
            <person name="Kroppenstedt R.M."/>
            <person name="Schumann P."/>
            <person name="Stackebrandt E."/>
        </authorList>
    </citation>
    <scope>NUCLEOTIDE SEQUENCE [LARGE SCALE GENOMIC DNA]</scope>
    <source>
        <strain evidence="2 3">JCM 12677</strain>
    </source>
</reference>
<protein>
    <submittedName>
        <fullName evidence="2">Uncharacterized protein</fullName>
    </submittedName>
</protein>
<evidence type="ECO:0000313" key="2">
    <source>
        <dbReference type="EMBL" id="RKN47613.1"/>
    </source>
</evidence>
<proteinExistence type="predicted"/>